<evidence type="ECO:0000256" key="8">
    <source>
        <dbReference type="SAM" id="SignalP"/>
    </source>
</evidence>
<keyword evidence="11" id="KW-1185">Reference proteome</keyword>
<evidence type="ECO:0000256" key="3">
    <source>
        <dbReference type="ARBA" id="ARBA00022729"/>
    </source>
</evidence>
<dbReference type="Proteomes" id="UP000585474">
    <property type="component" value="Unassembled WGS sequence"/>
</dbReference>
<reference evidence="10 11" key="1">
    <citation type="submission" date="2019-07" db="EMBL/GenBank/DDBJ databases">
        <title>De Novo Assembly of kiwifruit Actinidia rufa.</title>
        <authorList>
            <person name="Sugita-Konishi S."/>
            <person name="Sato K."/>
            <person name="Mori E."/>
            <person name="Abe Y."/>
            <person name="Kisaki G."/>
            <person name="Hamano K."/>
            <person name="Suezawa K."/>
            <person name="Otani M."/>
            <person name="Fukuda T."/>
            <person name="Manabe T."/>
            <person name="Gomi K."/>
            <person name="Tabuchi M."/>
            <person name="Akimitsu K."/>
            <person name="Kataoka I."/>
        </authorList>
    </citation>
    <scope>NUCLEOTIDE SEQUENCE [LARGE SCALE GENOMIC DNA]</scope>
    <source>
        <strain evidence="11">cv. Fuchu</strain>
    </source>
</reference>
<keyword evidence="4" id="KW-0677">Repeat</keyword>
<dbReference type="PANTHER" id="PTHR32411">
    <property type="entry name" value="CYSTEINE-RICH REPEAT SECRETORY PROTEIN 38-RELATED"/>
    <property type="match status" value="1"/>
</dbReference>
<name>A0A7J0EJY4_9ERIC</name>
<dbReference type="PANTHER" id="PTHR32411:SF43">
    <property type="entry name" value="CYSTEINE-RICH REPEAT SECRETORY PROTEIN 38"/>
    <property type="match status" value="1"/>
</dbReference>
<organism evidence="10 11">
    <name type="scientific">Actinidia rufa</name>
    <dbReference type="NCBI Taxonomy" id="165716"/>
    <lineage>
        <taxon>Eukaryota</taxon>
        <taxon>Viridiplantae</taxon>
        <taxon>Streptophyta</taxon>
        <taxon>Embryophyta</taxon>
        <taxon>Tracheophyta</taxon>
        <taxon>Spermatophyta</taxon>
        <taxon>Magnoliopsida</taxon>
        <taxon>eudicotyledons</taxon>
        <taxon>Gunneridae</taxon>
        <taxon>Pentapetalae</taxon>
        <taxon>asterids</taxon>
        <taxon>Ericales</taxon>
        <taxon>Actinidiaceae</taxon>
        <taxon>Actinidia</taxon>
    </lineage>
</organism>
<comment type="subcellular location">
    <subcellularLocation>
        <location evidence="1">Secreted</location>
    </subcellularLocation>
</comment>
<evidence type="ECO:0000259" key="9">
    <source>
        <dbReference type="PROSITE" id="PS51473"/>
    </source>
</evidence>
<feature type="domain" description="Gnk2-homologous" evidence="9">
    <location>
        <begin position="24"/>
        <end position="126"/>
    </location>
</feature>
<keyword evidence="7" id="KW-0812">Transmembrane</keyword>
<keyword evidence="3 8" id="KW-0732">Signal</keyword>
<evidence type="ECO:0000256" key="7">
    <source>
        <dbReference type="SAM" id="Phobius"/>
    </source>
</evidence>
<dbReference type="CDD" id="cd23509">
    <property type="entry name" value="Gnk2-like"/>
    <property type="match status" value="2"/>
</dbReference>
<dbReference type="Pfam" id="PF01657">
    <property type="entry name" value="Stress-antifung"/>
    <property type="match status" value="2"/>
</dbReference>
<comment type="similarity">
    <text evidence="5">Belongs to the cysteine-rich repeat secretory protein family.</text>
</comment>
<evidence type="ECO:0000256" key="1">
    <source>
        <dbReference type="ARBA" id="ARBA00004613"/>
    </source>
</evidence>
<feature type="compositionally biased region" description="Low complexity" evidence="6">
    <location>
        <begin position="268"/>
        <end position="279"/>
    </location>
</feature>
<dbReference type="Gene3D" id="3.30.430.20">
    <property type="entry name" value="Gnk2 domain, C-X8-C-X2-C motif"/>
    <property type="match status" value="2"/>
</dbReference>
<dbReference type="GO" id="GO:0005576">
    <property type="term" value="C:extracellular region"/>
    <property type="evidence" value="ECO:0007669"/>
    <property type="project" value="UniProtKB-SubCell"/>
</dbReference>
<evidence type="ECO:0000313" key="10">
    <source>
        <dbReference type="EMBL" id="GFY86778.1"/>
    </source>
</evidence>
<evidence type="ECO:0000313" key="11">
    <source>
        <dbReference type="Proteomes" id="UP000585474"/>
    </source>
</evidence>
<evidence type="ECO:0000256" key="6">
    <source>
        <dbReference type="SAM" id="MobiDB-lite"/>
    </source>
</evidence>
<keyword evidence="7" id="KW-1133">Transmembrane helix</keyword>
<feature type="region of interest" description="Disordered" evidence="6">
    <location>
        <begin position="258"/>
        <end position="283"/>
    </location>
</feature>
<evidence type="ECO:0000256" key="2">
    <source>
        <dbReference type="ARBA" id="ARBA00022525"/>
    </source>
</evidence>
<dbReference type="InterPro" id="IPR038408">
    <property type="entry name" value="GNK2_sf"/>
</dbReference>
<feature type="domain" description="Gnk2-homologous" evidence="9">
    <location>
        <begin position="132"/>
        <end position="237"/>
    </location>
</feature>
<gene>
    <name evidence="10" type="ORF">Acr_05g0004170</name>
</gene>
<dbReference type="InterPro" id="IPR050581">
    <property type="entry name" value="CRR_secretory_protein"/>
</dbReference>
<dbReference type="OrthoDB" id="1703116at2759"/>
<sequence>MSWQAILSYLLLLHFPQSVLACDSYCQRQCDDTTNYTSSSIFSSNLAQALHTIRNNSGLTGFNATTAGNLTQPVTAMGLCRGSLRPSECQSCIDAAVEGVRLACPDQARGQVWYAFCMVRYSAVDFLGEVNTSVLFRMTDATNAPDLESYIPSFVFLMDSLSSIGAASDERYAIGRTKLLHNNTLYGYFECTRDLSSEDCAKCFSSATVDMKLWCVMLRVCWVLTPSCNVQVTMFPAAHADWIFAPLLINTAALAPSPNSPGGGGSGSNSNGGDSNNSGSGRGSGENDLKVMISIGALVAFLLIVGLLLASRMALKRGKVDRENAEDMMRREGIDTRPNLFDLDELAWNLEVEGRIIELVDETMGSLPVDEVTRCMRIGLLCCQECIQDRPTVSSVLSMLSSNSVSTIPPAGRPGYHQESINYEAVPEESEVDAPRNIPEVNSITHSLLLEGR</sequence>
<dbReference type="InterPro" id="IPR002902">
    <property type="entry name" value="GNK2"/>
</dbReference>
<keyword evidence="7" id="KW-0472">Membrane</keyword>
<feature type="transmembrane region" description="Helical" evidence="7">
    <location>
        <begin position="291"/>
        <end position="310"/>
    </location>
</feature>
<protein>
    <recommendedName>
        <fullName evidence="9">Gnk2-homologous domain-containing protein</fullName>
    </recommendedName>
</protein>
<dbReference type="AlphaFoldDB" id="A0A7J0EJY4"/>
<evidence type="ECO:0000256" key="4">
    <source>
        <dbReference type="ARBA" id="ARBA00022737"/>
    </source>
</evidence>
<evidence type="ECO:0000256" key="5">
    <source>
        <dbReference type="ARBA" id="ARBA00038515"/>
    </source>
</evidence>
<keyword evidence="2" id="KW-0964">Secreted</keyword>
<dbReference type="EMBL" id="BJWL01000005">
    <property type="protein sequence ID" value="GFY86778.1"/>
    <property type="molecule type" value="Genomic_DNA"/>
</dbReference>
<proteinExistence type="inferred from homology"/>
<feature type="chain" id="PRO_5029807005" description="Gnk2-homologous domain-containing protein" evidence="8">
    <location>
        <begin position="22"/>
        <end position="453"/>
    </location>
</feature>
<accession>A0A7J0EJY4</accession>
<dbReference type="PROSITE" id="PS51473">
    <property type="entry name" value="GNK2"/>
    <property type="match status" value="2"/>
</dbReference>
<feature type="signal peptide" evidence="8">
    <location>
        <begin position="1"/>
        <end position="21"/>
    </location>
</feature>
<comment type="caution">
    <text evidence="10">The sequence shown here is derived from an EMBL/GenBank/DDBJ whole genome shotgun (WGS) entry which is preliminary data.</text>
</comment>